<dbReference type="InterPro" id="IPR009057">
    <property type="entry name" value="Homeodomain-like_sf"/>
</dbReference>
<dbReference type="InterPro" id="IPR007367">
    <property type="entry name" value="DUF433"/>
</dbReference>
<evidence type="ECO:0000256" key="1">
    <source>
        <dbReference type="SAM" id="MobiDB-lite"/>
    </source>
</evidence>
<organism evidence="2 3">
    <name type="scientific">Tistrella arctica</name>
    <dbReference type="NCBI Taxonomy" id="3133430"/>
    <lineage>
        <taxon>Bacteria</taxon>
        <taxon>Pseudomonadati</taxon>
        <taxon>Pseudomonadota</taxon>
        <taxon>Alphaproteobacteria</taxon>
        <taxon>Geminicoccales</taxon>
        <taxon>Geminicoccaceae</taxon>
        <taxon>Tistrella</taxon>
    </lineage>
</organism>
<dbReference type="SUPFAM" id="SSF46689">
    <property type="entry name" value="Homeodomain-like"/>
    <property type="match status" value="1"/>
</dbReference>
<evidence type="ECO:0000313" key="3">
    <source>
        <dbReference type="Proteomes" id="UP001413721"/>
    </source>
</evidence>
<comment type="caution">
    <text evidence="2">The sequence shown here is derived from an EMBL/GenBank/DDBJ whole genome shotgun (WGS) entry which is preliminary data.</text>
</comment>
<feature type="compositionally biased region" description="Basic residues" evidence="1">
    <location>
        <begin position="182"/>
        <end position="192"/>
    </location>
</feature>
<protein>
    <submittedName>
        <fullName evidence="2">DUF433 domain-containing protein</fullName>
    </submittedName>
</protein>
<dbReference type="Pfam" id="PF04255">
    <property type="entry name" value="DUF433"/>
    <property type="match status" value="1"/>
</dbReference>
<dbReference type="PANTHER" id="PTHR34849">
    <property type="entry name" value="SSL5025 PROTEIN"/>
    <property type="match status" value="1"/>
</dbReference>
<dbReference type="Proteomes" id="UP001413721">
    <property type="component" value="Unassembled WGS sequence"/>
</dbReference>
<keyword evidence="3" id="KW-1185">Reference proteome</keyword>
<sequence>MLAGACSFIAFYFESAKRLTAEERLFAINMVSPRLSRSQALGWPALLREDWTVRDDFLTIDLLPFVRGTSERLDDLAAARAIVTTSPDILGGTPVIRGTRVPVHDVAASVAAGYATDRILQAYPGLDAEKIRLAAFYAEAPPLRGRPRTTGSLPAGATIVTDRRDLRRSIVGAADADLQIVQHRRQSRRPNQRHLSDDPQLPDGPVEDSQIGMPVKP</sequence>
<gene>
    <name evidence="2" type="ORF">WG926_25885</name>
</gene>
<dbReference type="EMBL" id="JBBKTW010000013">
    <property type="protein sequence ID" value="MEN2991768.1"/>
    <property type="molecule type" value="Genomic_DNA"/>
</dbReference>
<reference evidence="2 3" key="1">
    <citation type="submission" date="2024-03" db="EMBL/GenBank/DDBJ databases">
        <title>High-quality draft genome sequencing of Tistrella sp. BH-R2-4.</title>
        <authorList>
            <person name="Dong C."/>
        </authorList>
    </citation>
    <scope>NUCLEOTIDE SEQUENCE [LARGE SCALE GENOMIC DNA]</scope>
    <source>
        <strain evidence="2 3">BH-R2-4</strain>
    </source>
</reference>
<name>A0ABU9YSG5_9PROT</name>
<proteinExistence type="predicted"/>
<accession>A0ABU9YSG5</accession>
<dbReference type="PANTHER" id="PTHR34849:SF3">
    <property type="entry name" value="SSR2962 PROTEIN"/>
    <property type="match status" value="1"/>
</dbReference>
<evidence type="ECO:0000313" key="2">
    <source>
        <dbReference type="EMBL" id="MEN2991768.1"/>
    </source>
</evidence>
<dbReference type="InterPro" id="IPR036388">
    <property type="entry name" value="WH-like_DNA-bd_sf"/>
</dbReference>
<dbReference type="Gene3D" id="1.10.10.10">
    <property type="entry name" value="Winged helix-like DNA-binding domain superfamily/Winged helix DNA-binding domain"/>
    <property type="match status" value="1"/>
</dbReference>
<feature type="region of interest" description="Disordered" evidence="1">
    <location>
        <begin position="181"/>
        <end position="217"/>
    </location>
</feature>